<comment type="caution">
    <text evidence="6">The sequence shown here is derived from an EMBL/GenBank/DDBJ whole genome shotgun (WGS) entry which is preliminary data.</text>
</comment>
<feature type="domain" description="RNase H type-1" evidence="4">
    <location>
        <begin position="75"/>
        <end position="154"/>
    </location>
</feature>
<evidence type="ECO:0000256" key="2">
    <source>
        <dbReference type="ARBA" id="ARBA00022737"/>
    </source>
</evidence>
<dbReference type="Proteomes" id="UP000541444">
    <property type="component" value="Unassembled WGS sequence"/>
</dbReference>
<sequence length="753" mass="85167">MYILWISRNEMIFEQKQQHTGETLKRAKISLIHINEVASHIPKITPRTKEGWHVIFVDAAWKNADRTGGTGYDSVRASDPEEAEAASVIRGMEAAHRLGMDRILNLTDCQRLVHAFRDRPKNLLWGALTLAQDIRALVSHFRDFILDYVDRRCNIQIHAQIIITQQQLQQQPFWPDSVLIAALIRSYVSSHDIVSARTLFDHYPCVSPPTILWNLMIQAYSKKPNSQESLFLFRRMLERERSTPDQYTLTFVITSCSHQKLLIFGETVHGVAVKIGCDCNIFVGNSLVSMYSVFARVRDSQSVFDGMGKRDVVTWTSLLNGYVRSGDMGESSELFDEMPERNDVSWAVMIAGYVGVGKHNDALRCFRDMLCDDKVKPNEAVLVCVLSACAHLGALDQGKWIHIYVDRSKVKWSSNVCTALIDMYTKCGELDCAKKVFNGVTKRDVLTWTSMITGFAMHGLGVHAVWVFRQMLAEGTNPDSITLVGVLNGCSHSGLVNEGCSIFYNMKNLWGVDPKIEHYGCLIDLLGRAGHLEKAFEIVKNMPIEPDIIIYRALISACRIHGDVCLGEQIINHISRNYTDDNGGGHVLLSNLYASLGRWDGVGEMRKKMQKMKIESDPGCSWIEIDGSVHEFLVADQLHPQIQEIRNKLTEVLKRVSTEGGYVADTKQVLFDLSEEDKEQAVSWHSEKLALAFGLLKMDARTPIRIVKNLRICQDCHSAMKAVSRVFGRKIIIRDRSRFHTFREGSCSCADYW</sequence>
<dbReference type="GO" id="GO:0004523">
    <property type="term" value="F:RNA-DNA hybrid ribonuclease activity"/>
    <property type="evidence" value="ECO:0007669"/>
    <property type="project" value="InterPro"/>
</dbReference>
<keyword evidence="7" id="KW-1185">Reference proteome</keyword>
<accession>A0A7J7MYK6</accession>
<evidence type="ECO:0000313" key="6">
    <source>
        <dbReference type="EMBL" id="KAF6159870.1"/>
    </source>
</evidence>
<dbReference type="InterPro" id="IPR012337">
    <property type="entry name" value="RNaseH-like_sf"/>
</dbReference>
<proteinExistence type="inferred from homology"/>
<name>A0A7J7MYK6_9MAGN</name>
<dbReference type="GO" id="GO:0009451">
    <property type="term" value="P:RNA modification"/>
    <property type="evidence" value="ECO:0007669"/>
    <property type="project" value="InterPro"/>
</dbReference>
<dbReference type="InterPro" id="IPR044730">
    <property type="entry name" value="RNase_H-like_dom_plant"/>
</dbReference>
<evidence type="ECO:0000256" key="3">
    <source>
        <dbReference type="PROSITE-ProRule" id="PRU00708"/>
    </source>
</evidence>
<dbReference type="NCBIfam" id="TIGR00756">
    <property type="entry name" value="PPR"/>
    <property type="match status" value="4"/>
</dbReference>
<dbReference type="GO" id="GO:0003729">
    <property type="term" value="F:mRNA binding"/>
    <property type="evidence" value="ECO:0007669"/>
    <property type="project" value="UniProtKB-ARBA"/>
</dbReference>
<dbReference type="InterPro" id="IPR032867">
    <property type="entry name" value="DYW_dom"/>
</dbReference>
<feature type="repeat" description="PPR" evidence="3">
    <location>
        <begin position="311"/>
        <end position="345"/>
    </location>
</feature>
<dbReference type="SUPFAM" id="SSF53098">
    <property type="entry name" value="Ribonuclease H-like"/>
    <property type="match status" value="1"/>
</dbReference>
<dbReference type="PANTHER" id="PTHR47926">
    <property type="entry name" value="PENTATRICOPEPTIDE REPEAT-CONTAINING PROTEIN"/>
    <property type="match status" value="1"/>
</dbReference>
<dbReference type="AlphaFoldDB" id="A0A7J7MYK6"/>
<feature type="repeat" description="PPR" evidence="3">
    <location>
        <begin position="444"/>
        <end position="478"/>
    </location>
</feature>
<keyword evidence="2" id="KW-0677">Repeat</keyword>
<dbReference type="FunFam" id="1.25.40.10:FF:000690">
    <property type="entry name" value="Pentatricopeptide repeat-containing protein"/>
    <property type="match status" value="1"/>
</dbReference>
<reference evidence="6 7" key="1">
    <citation type="journal article" date="2020" name="IScience">
        <title>Genome Sequencing of the Endangered Kingdonia uniflora (Circaeasteraceae, Ranunculales) Reveals Potential Mechanisms of Evolutionary Specialization.</title>
        <authorList>
            <person name="Sun Y."/>
            <person name="Deng T."/>
            <person name="Zhang A."/>
            <person name="Moore M.J."/>
            <person name="Landis J.B."/>
            <person name="Lin N."/>
            <person name="Zhang H."/>
            <person name="Zhang X."/>
            <person name="Huang J."/>
            <person name="Zhang X."/>
            <person name="Sun H."/>
            <person name="Wang H."/>
        </authorList>
    </citation>
    <scope>NUCLEOTIDE SEQUENCE [LARGE SCALE GENOMIC DNA]</scope>
    <source>
        <strain evidence="6">TB1705</strain>
        <tissue evidence="6">Leaf</tissue>
    </source>
</reference>
<evidence type="ECO:0000259" key="5">
    <source>
        <dbReference type="Pfam" id="PF14432"/>
    </source>
</evidence>
<dbReference type="InterPro" id="IPR046849">
    <property type="entry name" value="E2_motif"/>
</dbReference>
<dbReference type="Pfam" id="PF20430">
    <property type="entry name" value="Eplus_motif"/>
    <property type="match status" value="1"/>
</dbReference>
<dbReference type="Pfam" id="PF20431">
    <property type="entry name" value="E_motif"/>
    <property type="match status" value="1"/>
</dbReference>
<dbReference type="Pfam" id="PF13812">
    <property type="entry name" value="PPR_3"/>
    <property type="match status" value="1"/>
</dbReference>
<dbReference type="InterPro" id="IPR046848">
    <property type="entry name" value="E_motif"/>
</dbReference>
<dbReference type="OrthoDB" id="330671at2759"/>
<gene>
    <name evidence="6" type="ORF">GIB67_032954</name>
</gene>
<protein>
    <recommendedName>
        <fullName evidence="8">Pentatricopeptide repeat-containing protein</fullName>
    </recommendedName>
</protein>
<dbReference type="Pfam" id="PF13456">
    <property type="entry name" value="RVT_3"/>
    <property type="match status" value="1"/>
</dbReference>
<dbReference type="GO" id="GO:0008270">
    <property type="term" value="F:zinc ion binding"/>
    <property type="evidence" value="ECO:0007669"/>
    <property type="project" value="InterPro"/>
</dbReference>
<dbReference type="InterPro" id="IPR011990">
    <property type="entry name" value="TPR-like_helical_dom_sf"/>
</dbReference>
<dbReference type="InterPro" id="IPR036397">
    <property type="entry name" value="RNaseH_sf"/>
</dbReference>
<dbReference type="CDD" id="cd06222">
    <property type="entry name" value="RNase_H_like"/>
    <property type="match status" value="1"/>
</dbReference>
<feature type="domain" description="DYW" evidence="5">
    <location>
        <begin position="661"/>
        <end position="753"/>
    </location>
</feature>
<evidence type="ECO:0000256" key="1">
    <source>
        <dbReference type="ARBA" id="ARBA00006643"/>
    </source>
</evidence>
<dbReference type="PANTHER" id="PTHR47926:SF344">
    <property type="entry name" value="OS07G0636900 PROTEIN"/>
    <property type="match status" value="1"/>
</dbReference>
<dbReference type="InterPro" id="IPR002885">
    <property type="entry name" value="PPR_rpt"/>
</dbReference>
<organism evidence="6 7">
    <name type="scientific">Kingdonia uniflora</name>
    <dbReference type="NCBI Taxonomy" id="39325"/>
    <lineage>
        <taxon>Eukaryota</taxon>
        <taxon>Viridiplantae</taxon>
        <taxon>Streptophyta</taxon>
        <taxon>Embryophyta</taxon>
        <taxon>Tracheophyta</taxon>
        <taxon>Spermatophyta</taxon>
        <taxon>Magnoliopsida</taxon>
        <taxon>Ranunculales</taxon>
        <taxon>Circaeasteraceae</taxon>
        <taxon>Kingdonia</taxon>
    </lineage>
</organism>
<dbReference type="Pfam" id="PF14432">
    <property type="entry name" value="DYW_deaminase"/>
    <property type="match status" value="1"/>
</dbReference>
<evidence type="ECO:0000259" key="4">
    <source>
        <dbReference type="Pfam" id="PF13456"/>
    </source>
</evidence>
<comment type="similarity">
    <text evidence="1">Belongs to the PPR family. PCMP-H subfamily.</text>
</comment>
<dbReference type="EMBL" id="JACGCM010001183">
    <property type="protein sequence ID" value="KAF6159870.1"/>
    <property type="molecule type" value="Genomic_DNA"/>
</dbReference>
<dbReference type="Gene3D" id="1.25.40.10">
    <property type="entry name" value="Tetratricopeptide repeat domain"/>
    <property type="match status" value="4"/>
</dbReference>
<evidence type="ECO:0000313" key="7">
    <source>
        <dbReference type="Proteomes" id="UP000541444"/>
    </source>
</evidence>
<dbReference type="Gene3D" id="3.30.420.10">
    <property type="entry name" value="Ribonuclease H-like superfamily/Ribonuclease H"/>
    <property type="match status" value="1"/>
</dbReference>
<dbReference type="InterPro" id="IPR046960">
    <property type="entry name" value="PPR_At4g14850-like_plant"/>
</dbReference>
<dbReference type="FunFam" id="1.25.40.10:FF:000348">
    <property type="entry name" value="Pentatricopeptide repeat-containing protein chloroplastic"/>
    <property type="match status" value="1"/>
</dbReference>
<dbReference type="InterPro" id="IPR002156">
    <property type="entry name" value="RNaseH_domain"/>
</dbReference>
<dbReference type="Pfam" id="PF01535">
    <property type="entry name" value="PPR"/>
    <property type="match status" value="5"/>
</dbReference>
<dbReference type="PROSITE" id="PS51375">
    <property type="entry name" value="PPR"/>
    <property type="match status" value="2"/>
</dbReference>
<evidence type="ECO:0008006" key="8">
    <source>
        <dbReference type="Google" id="ProtNLM"/>
    </source>
</evidence>